<protein>
    <submittedName>
        <fullName evidence="1">Uncharacterized protein</fullName>
    </submittedName>
</protein>
<keyword evidence="2" id="KW-1185">Reference proteome</keyword>
<dbReference type="EMBL" id="JABBJJ010000118">
    <property type="protein sequence ID" value="NMO18020.1"/>
    <property type="molecule type" value="Genomic_DNA"/>
</dbReference>
<comment type="caution">
    <text evidence="1">The sequence shown here is derived from an EMBL/GenBank/DDBJ whole genome shotgun (WGS) entry which is preliminary data.</text>
</comment>
<reference evidence="1 2" key="1">
    <citation type="submission" date="2020-04" db="EMBL/GenBank/DDBJ databases">
        <title>Draft genome of Pyxidicoccus fallax type strain.</title>
        <authorList>
            <person name="Whitworth D.E."/>
        </authorList>
    </citation>
    <scope>NUCLEOTIDE SEQUENCE [LARGE SCALE GENOMIC DNA]</scope>
    <source>
        <strain evidence="1 2">DSM 14698</strain>
    </source>
</reference>
<proteinExistence type="predicted"/>
<evidence type="ECO:0000313" key="1">
    <source>
        <dbReference type="EMBL" id="NMO18020.1"/>
    </source>
</evidence>
<gene>
    <name evidence="1" type="ORF">HG543_24635</name>
</gene>
<sequence>MKPALRPFRLVTHRLAVPGVIGVRNPHSLSFGRGVHVLVGPDAGFPEHQPLDEWKSDVSLVDARALPAELREEAGLRLPEEARAEREALDRAYAEALGVGKLHTYGDGELEELALDERARLTLISERACRVLEAHGHPYWVAGYSRVTSLLWVHRIGGAAPFRAWTGSWDKVLDGSPPEVPPDWMGRELYFEIERARWADRALRALSGGEVTEPALLREARRESFPRFEEDDVLQQALEVAARMTAGADEVLIPLHGPARRVRLPAFTMRVYETDPFDRNPLEPRPMRDVEVPAEDAWVLTARS</sequence>
<dbReference type="AlphaFoldDB" id="A0A848LJY6"/>
<accession>A0A848LJY6</accession>
<dbReference type="Proteomes" id="UP000518300">
    <property type="component" value="Unassembled WGS sequence"/>
</dbReference>
<dbReference type="RefSeq" id="WP_169347296.1">
    <property type="nucleotide sequence ID" value="NZ_JABBJJ010000118.1"/>
</dbReference>
<name>A0A848LJY6_9BACT</name>
<evidence type="ECO:0000313" key="2">
    <source>
        <dbReference type="Proteomes" id="UP000518300"/>
    </source>
</evidence>
<organism evidence="1 2">
    <name type="scientific">Pyxidicoccus fallax</name>
    <dbReference type="NCBI Taxonomy" id="394095"/>
    <lineage>
        <taxon>Bacteria</taxon>
        <taxon>Pseudomonadati</taxon>
        <taxon>Myxococcota</taxon>
        <taxon>Myxococcia</taxon>
        <taxon>Myxococcales</taxon>
        <taxon>Cystobacterineae</taxon>
        <taxon>Myxococcaceae</taxon>
        <taxon>Pyxidicoccus</taxon>
    </lineage>
</organism>